<dbReference type="GO" id="GO:0005743">
    <property type="term" value="C:mitochondrial inner membrane"/>
    <property type="evidence" value="ECO:0007669"/>
    <property type="project" value="UniProtKB-SubCell"/>
</dbReference>
<comment type="caution">
    <text evidence="15">The sequence shown here is derived from an EMBL/GenBank/DDBJ whole genome shotgun (WGS) entry which is preliminary data.</text>
</comment>
<dbReference type="GO" id="GO:0005741">
    <property type="term" value="C:mitochondrial outer membrane"/>
    <property type="evidence" value="ECO:0007669"/>
    <property type="project" value="UniProtKB-SubCell"/>
</dbReference>
<sequence>MSLYIAGVMGVFKPLLNYGMKETRVDGLPILLDILERGADRDRGLITISNHISTLDDPMVWGIMPFSTFFDTSKVRWTLGAADILFTNRFISPLFENGQVIKTVRGDGIYQPAIDLALEKLNHSQWVHVFPEGKVNQPSRDKSQNHELLRFKWGISRLILESKHEPIILPIWLTGFDDVMPEGRPSPYNMIPRLNQSLSIKISNPINDTRFASCSSSEDGTEEHGQEMKNSSKIRDFRQRYQDLLSRTNHQEPIKQEDYDALKDHPEAKQIRIELASFLHAQLLAARPS</sequence>
<dbReference type="EMBL" id="AJIL01000064">
    <property type="protein sequence ID" value="KNE97795.1"/>
    <property type="molecule type" value="Genomic_DNA"/>
</dbReference>
<dbReference type="PRINTS" id="PR00979">
    <property type="entry name" value="TAFAZZIN"/>
</dbReference>
<evidence type="ECO:0000256" key="5">
    <source>
        <dbReference type="ARBA" id="ARBA00022792"/>
    </source>
</evidence>
<evidence type="ECO:0000313" key="15">
    <source>
        <dbReference type="EMBL" id="KNE97795.1"/>
    </source>
</evidence>
<evidence type="ECO:0000313" key="16">
    <source>
        <dbReference type="Proteomes" id="UP000054564"/>
    </source>
</evidence>
<dbReference type="PANTHER" id="PTHR12497:SF0">
    <property type="entry name" value="TAFAZZIN"/>
    <property type="match status" value="1"/>
</dbReference>
<evidence type="ECO:0000256" key="8">
    <source>
        <dbReference type="ARBA" id="ARBA00023136"/>
    </source>
</evidence>
<feature type="region of interest" description="Disordered" evidence="13">
    <location>
        <begin position="212"/>
        <end position="233"/>
    </location>
</feature>
<dbReference type="CDD" id="cd07989">
    <property type="entry name" value="LPLAT_AGPAT-like"/>
    <property type="match status" value="1"/>
</dbReference>
<dbReference type="Proteomes" id="UP000054564">
    <property type="component" value="Unassembled WGS sequence"/>
</dbReference>
<evidence type="ECO:0000256" key="12">
    <source>
        <dbReference type="RuleBase" id="RU365062"/>
    </source>
</evidence>
<evidence type="ECO:0000256" key="4">
    <source>
        <dbReference type="ARBA" id="ARBA00022787"/>
    </source>
</evidence>
<dbReference type="SMART" id="SM00563">
    <property type="entry name" value="PlsC"/>
    <property type="match status" value="1"/>
</dbReference>
<comment type="similarity">
    <text evidence="2 12">Belongs to the taffazin family.</text>
</comment>
<evidence type="ECO:0000256" key="10">
    <source>
        <dbReference type="ARBA" id="ARBA00024323"/>
    </source>
</evidence>
<keyword evidence="8" id="KW-0472">Membrane</keyword>
<evidence type="ECO:0000256" key="3">
    <source>
        <dbReference type="ARBA" id="ARBA00022679"/>
    </source>
</evidence>
<keyword evidence="9" id="KW-0012">Acyltransferase</keyword>
<evidence type="ECO:0000256" key="11">
    <source>
        <dbReference type="ARBA" id="ARBA00047906"/>
    </source>
</evidence>
<feature type="domain" description="Phospholipid/glycerol acyltransferase" evidence="14">
    <location>
        <begin position="45"/>
        <end position="176"/>
    </location>
</feature>
<proteinExistence type="inferred from homology"/>
<evidence type="ECO:0000256" key="1">
    <source>
        <dbReference type="ARBA" id="ARBA00004137"/>
    </source>
</evidence>
<name>A0A0L0VET5_9BASI</name>
<dbReference type="InterPro" id="IPR000872">
    <property type="entry name" value="Tafazzin"/>
</dbReference>
<comment type="subcellular location">
    <subcellularLocation>
        <location evidence="1">Mitochondrion inner membrane</location>
        <topology evidence="1">Peripheral membrane protein</topology>
        <orientation evidence="1">Intermembrane side</orientation>
    </subcellularLocation>
    <subcellularLocation>
        <location evidence="10">Mitochondrion outer membrane</location>
        <topology evidence="10">Peripheral membrane protein</topology>
        <orientation evidence="10">Intermembrane side</orientation>
    </subcellularLocation>
</comment>
<dbReference type="OrthoDB" id="193467at2759"/>
<keyword evidence="5" id="KW-0999">Mitochondrion inner membrane</keyword>
<protein>
    <recommendedName>
        <fullName evidence="12">Tafazzin family protein</fullName>
    </recommendedName>
</protein>
<reference evidence="16" key="1">
    <citation type="submission" date="2014-03" db="EMBL/GenBank/DDBJ databases">
        <title>The Genome Sequence of Puccinia striiformis f. sp. tritici PST-78.</title>
        <authorList>
            <consortium name="The Broad Institute Genome Sequencing Platform"/>
            <person name="Cuomo C."/>
            <person name="Hulbert S."/>
            <person name="Chen X."/>
            <person name="Walker B."/>
            <person name="Young S.K."/>
            <person name="Zeng Q."/>
            <person name="Gargeya S."/>
            <person name="Fitzgerald M."/>
            <person name="Haas B."/>
            <person name="Abouelleil A."/>
            <person name="Alvarado L."/>
            <person name="Arachchi H.M."/>
            <person name="Berlin A.M."/>
            <person name="Chapman S.B."/>
            <person name="Goldberg J."/>
            <person name="Griggs A."/>
            <person name="Gujja S."/>
            <person name="Hansen M."/>
            <person name="Howarth C."/>
            <person name="Imamovic A."/>
            <person name="Larimer J."/>
            <person name="McCowan C."/>
            <person name="Montmayeur A."/>
            <person name="Murphy C."/>
            <person name="Neiman D."/>
            <person name="Pearson M."/>
            <person name="Priest M."/>
            <person name="Roberts A."/>
            <person name="Saif S."/>
            <person name="Shea T."/>
            <person name="Sisk P."/>
            <person name="Sykes S."/>
            <person name="Wortman J."/>
            <person name="Nusbaum C."/>
            <person name="Birren B."/>
        </authorList>
    </citation>
    <scope>NUCLEOTIDE SEQUENCE [LARGE SCALE GENOMIC DNA]</scope>
    <source>
        <strain evidence="16">race PST-78</strain>
    </source>
</reference>
<keyword evidence="4" id="KW-1000">Mitochondrion outer membrane</keyword>
<evidence type="ECO:0000256" key="13">
    <source>
        <dbReference type="SAM" id="MobiDB-lite"/>
    </source>
</evidence>
<dbReference type="Pfam" id="PF01553">
    <property type="entry name" value="Acyltransferase"/>
    <property type="match status" value="1"/>
</dbReference>
<dbReference type="PANTHER" id="PTHR12497">
    <property type="entry name" value="TAZ PROTEIN TAFAZZIN"/>
    <property type="match status" value="1"/>
</dbReference>
<evidence type="ECO:0000259" key="14">
    <source>
        <dbReference type="SMART" id="SM00563"/>
    </source>
</evidence>
<gene>
    <name evidence="15" type="ORF">PSTG_09014</name>
</gene>
<keyword evidence="3" id="KW-0808">Transferase</keyword>
<accession>A0A0L0VET5</accession>
<evidence type="ECO:0000256" key="7">
    <source>
        <dbReference type="ARBA" id="ARBA00023128"/>
    </source>
</evidence>
<evidence type="ECO:0000256" key="6">
    <source>
        <dbReference type="ARBA" id="ARBA00023098"/>
    </source>
</evidence>
<organism evidence="15 16">
    <name type="scientific">Puccinia striiformis f. sp. tritici PST-78</name>
    <dbReference type="NCBI Taxonomy" id="1165861"/>
    <lineage>
        <taxon>Eukaryota</taxon>
        <taxon>Fungi</taxon>
        <taxon>Dikarya</taxon>
        <taxon>Basidiomycota</taxon>
        <taxon>Pucciniomycotina</taxon>
        <taxon>Pucciniomycetes</taxon>
        <taxon>Pucciniales</taxon>
        <taxon>Pucciniaceae</taxon>
        <taxon>Puccinia</taxon>
    </lineage>
</organism>
<evidence type="ECO:0000256" key="2">
    <source>
        <dbReference type="ARBA" id="ARBA00010524"/>
    </source>
</evidence>
<comment type="catalytic activity">
    <reaction evidence="11">
        <text>1'-[1,2-diacyl-sn-glycero-3-phospho],3'-[1-acyl-sn-glycero-3-phospho]-glycerol + a 1,2-diacyl-sn-glycero-3-phosphocholine = a cardiolipin + a 1-acyl-sn-glycero-3-phosphocholine</text>
        <dbReference type="Rhea" id="RHEA:33731"/>
        <dbReference type="ChEBI" id="CHEBI:57643"/>
        <dbReference type="ChEBI" id="CHEBI:58168"/>
        <dbReference type="ChEBI" id="CHEBI:62237"/>
        <dbReference type="ChEBI" id="CHEBI:64743"/>
    </reaction>
    <physiologicalReaction direction="left-to-right" evidence="11">
        <dbReference type="Rhea" id="RHEA:33732"/>
    </physiologicalReaction>
    <physiologicalReaction direction="right-to-left" evidence="11">
        <dbReference type="Rhea" id="RHEA:33733"/>
    </physiologicalReaction>
</comment>
<dbReference type="GO" id="GO:0047184">
    <property type="term" value="F:1-acylglycerophosphocholine O-acyltransferase activity"/>
    <property type="evidence" value="ECO:0007669"/>
    <property type="project" value="TreeGrafter"/>
</dbReference>
<dbReference type="GO" id="GO:0035965">
    <property type="term" value="P:cardiolipin acyl-chain remodeling"/>
    <property type="evidence" value="ECO:0007669"/>
    <property type="project" value="TreeGrafter"/>
</dbReference>
<evidence type="ECO:0000256" key="9">
    <source>
        <dbReference type="ARBA" id="ARBA00023315"/>
    </source>
</evidence>
<keyword evidence="7" id="KW-0496">Mitochondrion</keyword>
<dbReference type="AlphaFoldDB" id="A0A0L0VET5"/>
<dbReference type="SUPFAM" id="SSF69593">
    <property type="entry name" value="Glycerol-3-phosphate (1)-acyltransferase"/>
    <property type="match status" value="1"/>
</dbReference>
<dbReference type="InterPro" id="IPR002123">
    <property type="entry name" value="Plipid/glycerol_acylTrfase"/>
</dbReference>
<dbReference type="STRING" id="1165861.A0A0L0VET5"/>
<dbReference type="GO" id="GO:0007007">
    <property type="term" value="P:inner mitochondrial membrane organization"/>
    <property type="evidence" value="ECO:0007669"/>
    <property type="project" value="TreeGrafter"/>
</dbReference>
<keyword evidence="16" id="KW-1185">Reference proteome</keyword>
<keyword evidence="6" id="KW-0443">Lipid metabolism</keyword>